<feature type="domain" description="Histidine kinase" evidence="11">
    <location>
        <begin position="613"/>
        <end position="700"/>
    </location>
</feature>
<evidence type="ECO:0000313" key="16">
    <source>
        <dbReference type="Proteomes" id="UP000004662"/>
    </source>
</evidence>
<dbReference type="Proteomes" id="UP000004662">
    <property type="component" value="Chromosome"/>
</dbReference>
<dbReference type="InterPro" id="IPR033479">
    <property type="entry name" value="dCache_1"/>
</dbReference>
<dbReference type="NCBIfam" id="TIGR00229">
    <property type="entry name" value="sensory_box"/>
    <property type="match status" value="1"/>
</dbReference>
<keyword evidence="7" id="KW-0812">Transmembrane</keyword>
<dbReference type="CDD" id="cd12914">
    <property type="entry name" value="PDC1_DGC_like"/>
    <property type="match status" value="1"/>
</dbReference>
<dbReference type="InterPro" id="IPR003660">
    <property type="entry name" value="HAMP_dom"/>
</dbReference>
<keyword evidence="5" id="KW-0597">Phosphoprotein</keyword>
<dbReference type="GO" id="GO:0005886">
    <property type="term" value="C:plasma membrane"/>
    <property type="evidence" value="ECO:0007669"/>
    <property type="project" value="UniProtKB-SubCell"/>
</dbReference>
<dbReference type="Pfam" id="PF02743">
    <property type="entry name" value="dCache_1"/>
    <property type="match status" value="1"/>
</dbReference>
<keyword evidence="16" id="KW-1185">Reference proteome</keyword>
<dbReference type="PANTHER" id="PTHR43065:SF23">
    <property type="entry name" value="SENSOR HISTIDINE KINASE PDTAS"/>
    <property type="match status" value="1"/>
</dbReference>
<evidence type="ECO:0000259" key="13">
    <source>
        <dbReference type="PROSITE" id="PS50113"/>
    </source>
</evidence>
<evidence type="ECO:0000256" key="9">
    <source>
        <dbReference type="ARBA" id="ARBA00022989"/>
    </source>
</evidence>
<dbReference type="CDD" id="cd12915">
    <property type="entry name" value="PDC2_DGC_like"/>
    <property type="match status" value="1"/>
</dbReference>
<comment type="subcellular location">
    <subcellularLocation>
        <location evidence="2">Cell membrane</location>
        <topology evidence="2">Multi-pass membrane protein</topology>
    </subcellularLocation>
</comment>
<dbReference type="InterPro" id="IPR000700">
    <property type="entry name" value="PAS-assoc_C"/>
</dbReference>
<protein>
    <recommendedName>
        <fullName evidence="3">histidine kinase</fullName>
        <ecNumber evidence="3">2.7.13.3</ecNumber>
    </recommendedName>
</protein>
<proteinExistence type="predicted"/>
<dbReference type="PROSITE" id="PS50109">
    <property type="entry name" value="HIS_KIN"/>
    <property type="match status" value="1"/>
</dbReference>
<evidence type="ECO:0000256" key="1">
    <source>
        <dbReference type="ARBA" id="ARBA00000085"/>
    </source>
</evidence>
<dbReference type="GO" id="GO:0004673">
    <property type="term" value="F:protein histidine kinase activity"/>
    <property type="evidence" value="ECO:0007669"/>
    <property type="project" value="UniProtKB-EC"/>
</dbReference>
<dbReference type="CDD" id="cd00130">
    <property type="entry name" value="PAS"/>
    <property type="match status" value="1"/>
</dbReference>
<evidence type="ECO:0000313" key="15">
    <source>
        <dbReference type="EMBL" id="EHJ48260.1"/>
    </source>
</evidence>
<gene>
    <name evidence="15" type="ORF">DFW101_2255</name>
</gene>
<reference evidence="16" key="1">
    <citation type="journal article" date="2015" name="Genome Announc.">
        <title>High-Quality Draft Genome Sequence of Desulfovibrio carbinoliphilus FW-101-2B, an Organic Acid-Oxidizing Sulfate-Reducing Bacterium Isolated from Uranium(VI)-Contaminated Groundwater.</title>
        <authorList>
            <person name="Ramsay B.D."/>
            <person name="Hwang C."/>
            <person name="Woo H.L."/>
            <person name="Carroll S.L."/>
            <person name="Lucas S."/>
            <person name="Han J."/>
            <person name="Lapidus A.L."/>
            <person name="Cheng J.F."/>
            <person name="Goodwin L.A."/>
            <person name="Pitluck S."/>
            <person name="Peters L."/>
            <person name="Chertkov O."/>
            <person name="Held B."/>
            <person name="Detter J.C."/>
            <person name="Han C.S."/>
            <person name="Tapia R."/>
            <person name="Land M.L."/>
            <person name="Hauser L.J."/>
            <person name="Kyrpides N.C."/>
            <person name="Ivanova N.N."/>
            <person name="Mikhailova N."/>
            <person name="Pagani I."/>
            <person name="Woyke T."/>
            <person name="Arkin A.P."/>
            <person name="Dehal P."/>
            <person name="Chivian D."/>
            <person name="Criddle C.S."/>
            <person name="Wu W."/>
            <person name="Chakraborty R."/>
            <person name="Hazen T.C."/>
            <person name="Fields M.W."/>
        </authorList>
    </citation>
    <scope>NUCLEOTIDE SEQUENCE [LARGE SCALE GENOMIC DNA]</scope>
    <source>
        <strain evidence="16">FW-101-2B</strain>
    </source>
</reference>
<dbReference type="InterPro" id="IPR000014">
    <property type="entry name" value="PAS"/>
</dbReference>
<dbReference type="PROSITE" id="PS50112">
    <property type="entry name" value="PAS"/>
    <property type="match status" value="1"/>
</dbReference>
<dbReference type="EC" id="2.7.13.3" evidence="3"/>
<keyword evidence="9" id="KW-1133">Transmembrane helix</keyword>
<dbReference type="GO" id="GO:0007165">
    <property type="term" value="P:signal transduction"/>
    <property type="evidence" value="ECO:0007669"/>
    <property type="project" value="InterPro"/>
</dbReference>
<dbReference type="PANTHER" id="PTHR43065">
    <property type="entry name" value="SENSOR HISTIDINE KINASE"/>
    <property type="match status" value="1"/>
</dbReference>
<dbReference type="PROSITE" id="PS50113">
    <property type="entry name" value="PAC"/>
    <property type="match status" value="1"/>
</dbReference>
<evidence type="ECO:0000256" key="5">
    <source>
        <dbReference type="ARBA" id="ARBA00022553"/>
    </source>
</evidence>
<feature type="domain" description="PAC" evidence="13">
    <location>
        <begin position="443"/>
        <end position="499"/>
    </location>
</feature>
<evidence type="ECO:0000256" key="7">
    <source>
        <dbReference type="ARBA" id="ARBA00022692"/>
    </source>
</evidence>
<evidence type="ECO:0000256" key="3">
    <source>
        <dbReference type="ARBA" id="ARBA00012438"/>
    </source>
</evidence>
<evidence type="ECO:0000259" key="14">
    <source>
        <dbReference type="PROSITE" id="PS50885"/>
    </source>
</evidence>
<dbReference type="eggNOG" id="COG5002">
    <property type="taxonomic scope" value="Bacteria"/>
</dbReference>
<dbReference type="EMBL" id="CM001368">
    <property type="protein sequence ID" value="EHJ48260.1"/>
    <property type="molecule type" value="Genomic_DNA"/>
</dbReference>
<dbReference type="PROSITE" id="PS50885">
    <property type="entry name" value="HAMP"/>
    <property type="match status" value="1"/>
</dbReference>
<keyword evidence="4" id="KW-1003">Cell membrane</keyword>
<evidence type="ECO:0000256" key="10">
    <source>
        <dbReference type="ARBA" id="ARBA00023136"/>
    </source>
</evidence>
<dbReference type="Pfam" id="PF02518">
    <property type="entry name" value="HATPase_c"/>
    <property type="match status" value="1"/>
</dbReference>
<keyword evidence="6" id="KW-0808">Transferase</keyword>
<keyword evidence="10" id="KW-0472">Membrane</keyword>
<evidence type="ECO:0000256" key="2">
    <source>
        <dbReference type="ARBA" id="ARBA00004651"/>
    </source>
</evidence>
<dbReference type="STRING" id="694327.DFW101_2255"/>
<dbReference type="RefSeq" id="WP_009181637.1">
    <property type="nucleotide sequence ID" value="NZ_CM001368.1"/>
</dbReference>
<dbReference type="InterPro" id="IPR011495">
    <property type="entry name" value="Sig_transdc_His_kin_sub2_dim/P"/>
</dbReference>
<dbReference type="InterPro" id="IPR035965">
    <property type="entry name" value="PAS-like_dom_sf"/>
</dbReference>
<dbReference type="InterPro" id="IPR036890">
    <property type="entry name" value="HATPase_C_sf"/>
</dbReference>
<evidence type="ECO:0000256" key="4">
    <source>
        <dbReference type="ARBA" id="ARBA00022475"/>
    </source>
</evidence>
<sequence>MKLRRSLSIRAGLLLLGFLAVLPALGLLVLDGMDQRRHLMDEATHDARQGAAAMATLQARLTDGTRLLLATLAAMPEVRRLDIPACDALFASLLAQNPLYNNILAIDRQGEILAAGRPTSRVNLADRLHFRAAMDSGGFSVGEYVVTRSAPTPIFPFSMAFRNDRGEVAGVLVIAIKLTTYDDAFDEMRLPQGSILGIVDQAGRRLYYRPRADANPLGRPIRQEVWQVLRQGGREGEFFLPGTDGQNRFFAYQKLALADDAPAYMAFVVGLPESAVLGPARRALLANMALLAGATGLALAVPWFFGGKVLERGLDRIAETAGRIGRGDLAARTDLPHGDVGLGKVARALDATARLLAEHEAAREEALAALGQSRERMAHFAASMADCFWEIDAAGRYTSVSGKVREVLGWEPDALLGRTPFDFLAPGEEAGLRQAFEAAKARREPLGELANWRVAPDGSRRCLLTKGVPFLDAAGRLAGYRGVDKDVTERMEAERSIRESLAEKEILLKEIHHRVKNNLQIISGLLYLQEEQITDPAALVSFRESRTRIASMALVHEELYRSSNLARVRLDDYIRDLLPRIFGHEPKAPHLSFDCRLGPVSVPIEKAVPTGLVVNELLTNAAKHAFRGREAGTLGISLDEKGGTVSITVRDDGPGLPAGFAPEKSGTLGMQLVANLARQLGGEVAGRNEGGAAFTLRFPA</sequence>
<organism evidence="15 16">
    <name type="scientific">Solidesulfovibrio carbinoliphilus subsp. oakridgensis</name>
    <dbReference type="NCBI Taxonomy" id="694327"/>
    <lineage>
        <taxon>Bacteria</taxon>
        <taxon>Pseudomonadati</taxon>
        <taxon>Thermodesulfobacteriota</taxon>
        <taxon>Desulfovibrionia</taxon>
        <taxon>Desulfovibrionales</taxon>
        <taxon>Desulfovibrionaceae</taxon>
        <taxon>Solidesulfovibrio</taxon>
    </lineage>
</organism>
<name>G7QAA9_9BACT</name>
<dbReference type="SMART" id="SM00387">
    <property type="entry name" value="HATPase_c"/>
    <property type="match status" value="1"/>
</dbReference>
<feature type="domain" description="PAS" evidence="12">
    <location>
        <begin position="373"/>
        <end position="443"/>
    </location>
</feature>
<evidence type="ECO:0000256" key="8">
    <source>
        <dbReference type="ARBA" id="ARBA00022777"/>
    </source>
</evidence>
<dbReference type="Gene3D" id="3.30.565.10">
    <property type="entry name" value="Histidine kinase-like ATPase, C-terminal domain"/>
    <property type="match status" value="1"/>
</dbReference>
<dbReference type="Pfam" id="PF08448">
    <property type="entry name" value="PAS_4"/>
    <property type="match status" value="1"/>
</dbReference>
<dbReference type="OrthoDB" id="5342108at2"/>
<feature type="domain" description="HAMP" evidence="14">
    <location>
        <begin position="308"/>
        <end position="361"/>
    </location>
</feature>
<dbReference type="SUPFAM" id="SSF55874">
    <property type="entry name" value="ATPase domain of HSP90 chaperone/DNA topoisomerase II/histidine kinase"/>
    <property type="match status" value="1"/>
</dbReference>
<dbReference type="InterPro" id="IPR013656">
    <property type="entry name" value="PAS_4"/>
</dbReference>
<comment type="catalytic activity">
    <reaction evidence="1">
        <text>ATP + protein L-histidine = ADP + protein N-phospho-L-histidine.</text>
        <dbReference type="EC" id="2.7.13.3"/>
    </reaction>
</comment>
<dbReference type="Pfam" id="PF07568">
    <property type="entry name" value="HisKA_2"/>
    <property type="match status" value="1"/>
</dbReference>
<dbReference type="Gene3D" id="3.30.450.20">
    <property type="entry name" value="PAS domain"/>
    <property type="match status" value="3"/>
</dbReference>
<evidence type="ECO:0000259" key="12">
    <source>
        <dbReference type="PROSITE" id="PS50112"/>
    </source>
</evidence>
<evidence type="ECO:0000259" key="11">
    <source>
        <dbReference type="PROSITE" id="PS50109"/>
    </source>
</evidence>
<keyword evidence="8 15" id="KW-0418">Kinase</keyword>
<evidence type="ECO:0000256" key="6">
    <source>
        <dbReference type="ARBA" id="ARBA00022679"/>
    </source>
</evidence>
<accession>G7QAA9</accession>
<dbReference type="SUPFAM" id="SSF55785">
    <property type="entry name" value="PYP-like sensor domain (PAS domain)"/>
    <property type="match status" value="1"/>
</dbReference>
<dbReference type="SMART" id="SM00091">
    <property type="entry name" value="PAS"/>
    <property type="match status" value="1"/>
</dbReference>
<dbReference type="HOGENOM" id="CLU_024378_1_0_7"/>
<dbReference type="InterPro" id="IPR005467">
    <property type="entry name" value="His_kinase_dom"/>
</dbReference>
<dbReference type="InterPro" id="IPR003594">
    <property type="entry name" value="HATPase_dom"/>
</dbReference>
<dbReference type="AlphaFoldDB" id="G7QAA9"/>